<sequence>MCQILVRALRLSVYSILLITLTIIGFTLAERGMETLIGTNHVQLNTAAGISEDQEKKPVILGKIGQQPGRPMGQRMSRKLDALHSRVTDSIDTASIRIGRGIQECTRGLMRSFAQEGLTSAR</sequence>
<reference evidence="2" key="1">
    <citation type="journal article" date="2023" name="Int. J. Syst. Evol. Microbiol.">
        <title>Collibacillus ludicampi gen. nov., sp. nov., a new soil bacterium of the family Alicyclobacillaceae.</title>
        <authorList>
            <person name="Jojima T."/>
            <person name="Ioku Y."/>
            <person name="Fukuta Y."/>
            <person name="Shirasaka N."/>
            <person name="Matsumura Y."/>
            <person name="Mori M."/>
        </authorList>
    </citation>
    <scope>NUCLEOTIDE SEQUENCE</scope>
    <source>
        <strain evidence="2">TP075</strain>
    </source>
</reference>
<dbReference type="RefSeq" id="WP_282200341.1">
    <property type="nucleotide sequence ID" value="NZ_BOQE01000001.1"/>
</dbReference>
<dbReference type="Proteomes" id="UP001057291">
    <property type="component" value="Unassembled WGS sequence"/>
</dbReference>
<evidence type="ECO:0000313" key="2">
    <source>
        <dbReference type="EMBL" id="GIM47349.1"/>
    </source>
</evidence>
<keyword evidence="1" id="KW-0472">Membrane</keyword>
<organism evidence="2 3">
    <name type="scientific">Collibacillus ludicampi</name>
    <dbReference type="NCBI Taxonomy" id="2771369"/>
    <lineage>
        <taxon>Bacteria</taxon>
        <taxon>Bacillati</taxon>
        <taxon>Bacillota</taxon>
        <taxon>Bacilli</taxon>
        <taxon>Bacillales</taxon>
        <taxon>Alicyclobacillaceae</taxon>
        <taxon>Collibacillus</taxon>
    </lineage>
</organism>
<keyword evidence="1" id="KW-0812">Transmembrane</keyword>
<dbReference type="EMBL" id="BOQE01000001">
    <property type="protein sequence ID" value="GIM47349.1"/>
    <property type="molecule type" value="Genomic_DNA"/>
</dbReference>
<keyword evidence="3" id="KW-1185">Reference proteome</keyword>
<comment type="caution">
    <text evidence="2">The sequence shown here is derived from an EMBL/GenBank/DDBJ whole genome shotgun (WGS) entry which is preliminary data.</text>
</comment>
<evidence type="ECO:0000313" key="3">
    <source>
        <dbReference type="Proteomes" id="UP001057291"/>
    </source>
</evidence>
<keyword evidence="1" id="KW-1133">Transmembrane helix</keyword>
<feature type="transmembrane region" description="Helical" evidence="1">
    <location>
        <begin position="12"/>
        <end position="29"/>
    </location>
</feature>
<dbReference type="AlphaFoldDB" id="A0AAV4LIU8"/>
<accession>A0AAV4LIU8</accession>
<gene>
    <name evidence="2" type="ORF">DNHGIG_28980</name>
</gene>
<proteinExistence type="predicted"/>
<evidence type="ECO:0000256" key="1">
    <source>
        <dbReference type="SAM" id="Phobius"/>
    </source>
</evidence>
<name>A0AAV4LIU8_9BACL</name>
<protein>
    <submittedName>
        <fullName evidence="2">Uncharacterized protein</fullName>
    </submittedName>
</protein>